<dbReference type="Proteomes" id="UP001162640">
    <property type="component" value="Unassembled WGS sequence"/>
</dbReference>
<feature type="region of interest" description="Disordered" evidence="2">
    <location>
        <begin position="526"/>
        <end position="548"/>
    </location>
</feature>
<reference evidence="5" key="1">
    <citation type="journal article" date="2023" name="Commun. Biol.">
        <title>Genome analysis of Parmales, the sister group of diatoms, reveals the evolutionary specialization of diatoms from phago-mixotrophs to photoautotrophs.</title>
        <authorList>
            <person name="Ban H."/>
            <person name="Sato S."/>
            <person name="Yoshikawa S."/>
            <person name="Yamada K."/>
            <person name="Nakamura Y."/>
            <person name="Ichinomiya M."/>
            <person name="Sato N."/>
            <person name="Blanc-Mathieu R."/>
            <person name="Endo H."/>
            <person name="Kuwata A."/>
            <person name="Ogata H."/>
        </authorList>
    </citation>
    <scope>NUCLEOTIDE SEQUENCE [LARGE SCALE GENOMIC DNA]</scope>
</reference>
<dbReference type="AlphaFoldDB" id="A0A9W7EVB2"/>
<feature type="coiled-coil region" evidence="1">
    <location>
        <begin position="90"/>
        <end position="120"/>
    </location>
</feature>
<comment type="caution">
    <text evidence="4">The sequence shown here is derived from an EMBL/GenBank/DDBJ whole genome shotgun (WGS) entry which is preliminary data.</text>
</comment>
<dbReference type="EMBL" id="BLQM01000483">
    <property type="protein sequence ID" value="GMH91937.1"/>
    <property type="molecule type" value="Genomic_DNA"/>
</dbReference>
<evidence type="ECO:0000256" key="2">
    <source>
        <dbReference type="SAM" id="MobiDB-lite"/>
    </source>
</evidence>
<evidence type="ECO:0000256" key="1">
    <source>
        <dbReference type="SAM" id="Coils"/>
    </source>
</evidence>
<sequence>LTKMRERYGKMSHYLRIKYEIVMSIGKMYRYDAKVIAHPRAMEALHISSRAAWMKLVEGGKACNLDGAKRTIWDMNQVHYRTLGKYMSNKNRLKSALMRVNALKEEVEKQKNEFDGAGGKAMQWLTNKSSDMTRVVGEVKKLEVLLRDVGWDSGYLPLCNVVPMKGLGAKDEKEWFLRKMGVPLSSMYPKEKDLLSTVELYEAKIVWFMSEEAGVMREREEGVSISGEGKVGSQALFALVIYRDLIRFTPLGRRISKEKCAALDRAERISYEEELQKDEVEMVKIRKMKVKDAKKAMKKRKRRIMRRENLKQKGNGYVRVPGDVKVKLLCCEGVDAKKSVEVAVSAYIDAARTKQYHKRGFLLERALRFLSDSLGLNRIMETLPLHIDSLCIIPMGPMRLAPLHALPIPSMNGSRQYRGETLHDRYVIRYCNSLLMSDFLDHQAHWAKQETPWYYRKMVCVADPVPNHKGSSQQMRLSKMEGEIVRSVWSADDDDTSLLVGKEAHVNAALVSEKLAEGEVDTILENKAGGGAKKGGRGGDGDDSDDDNLDHDHMLTVCRALHISAPVIHQPEPVVLLAPPPVGEKTGKDVWVSNGAAHLKAKEMLRGLHIRHCGLVFLSRGATAHTATVSSDSSNLRSRRSIGVDISEAFLLAGAQTVVAPLWSDESNALATILFTMKFYDELVDCADEIRPVAVAVKHASSWLKNATFAIIRGFIWASRVERLQLEEIDDELWSIALAQKMLKGQAGNFHGGDDRWDRVQKDAQPFASPFFWAMFRAIGACTGVHDPRIAERDEFDEFKEDKNMEKYLAEFDDGEGHVDSLVTKGMRAAGGVVGEVGEAVAKVTEDPVKRVTDRVQAERDKVLEKVISKKMALVEKKERLSAAARARGERARDIVRNAPKMAKQKLEKEIQERKKNVAELRRLREERLAGVENGGSKACNIM</sequence>
<evidence type="ECO:0000259" key="3">
    <source>
        <dbReference type="Pfam" id="PF12770"/>
    </source>
</evidence>
<dbReference type="InterPro" id="IPR024983">
    <property type="entry name" value="CHAT_dom"/>
</dbReference>
<gene>
    <name evidence="4" type="ORF">TL16_g12200</name>
</gene>
<evidence type="ECO:0000313" key="4">
    <source>
        <dbReference type="EMBL" id="GMH91937.1"/>
    </source>
</evidence>
<keyword evidence="1" id="KW-0175">Coiled coil</keyword>
<feature type="non-terminal residue" evidence="4">
    <location>
        <position position="1"/>
    </location>
</feature>
<evidence type="ECO:0000313" key="5">
    <source>
        <dbReference type="Proteomes" id="UP001162640"/>
    </source>
</evidence>
<protein>
    <recommendedName>
        <fullName evidence="3">CHAT domain-containing protein</fullName>
    </recommendedName>
</protein>
<accession>A0A9W7EVB2</accession>
<dbReference type="Pfam" id="PF12770">
    <property type="entry name" value="CHAT"/>
    <property type="match status" value="1"/>
</dbReference>
<feature type="domain" description="CHAT" evidence="3">
    <location>
        <begin position="384"/>
        <end position="780"/>
    </location>
</feature>
<organism evidence="4 5">
    <name type="scientific">Triparma laevis f. inornata</name>
    <dbReference type="NCBI Taxonomy" id="1714386"/>
    <lineage>
        <taxon>Eukaryota</taxon>
        <taxon>Sar</taxon>
        <taxon>Stramenopiles</taxon>
        <taxon>Ochrophyta</taxon>
        <taxon>Bolidophyceae</taxon>
        <taxon>Parmales</taxon>
        <taxon>Triparmaceae</taxon>
        <taxon>Triparma</taxon>
    </lineage>
</organism>
<proteinExistence type="predicted"/>
<name>A0A9W7EVB2_9STRA</name>